<organism evidence="2">
    <name type="scientific">Haptolina ericina</name>
    <dbReference type="NCBI Taxonomy" id="156174"/>
    <lineage>
        <taxon>Eukaryota</taxon>
        <taxon>Haptista</taxon>
        <taxon>Haptophyta</taxon>
        <taxon>Prymnesiophyceae</taxon>
        <taxon>Prymnesiales</taxon>
        <taxon>Prymnesiaceae</taxon>
        <taxon>Haptolina</taxon>
    </lineage>
</organism>
<protein>
    <submittedName>
        <fullName evidence="2">Uncharacterized protein</fullName>
    </submittedName>
</protein>
<dbReference type="AlphaFoldDB" id="A0A7S3ESX8"/>
<proteinExistence type="predicted"/>
<gene>
    <name evidence="2" type="ORF">HERI1096_LOCUS3499</name>
</gene>
<dbReference type="EMBL" id="HBHX01006375">
    <property type="protein sequence ID" value="CAE0102841.1"/>
    <property type="molecule type" value="Transcribed_RNA"/>
</dbReference>
<sequence length="111" mass="11365">MACPCSMAMGLVVCAPQAWSSMKKQSPLVQMALLTLVPALLVALVAPESATKFFTCACSCASTRGYVIFAAVAYLMGVKKLVESGQSAKSDTARSEAPVEAPPPAPAAKAA</sequence>
<feature type="compositionally biased region" description="Pro residues" evidence="1">
    <location>
        <begin position="100"/>
        <end position="111"/>
    </location>
</feature>
<feature type="region of interest" description="Disordered" evidence="1">
    <location>
        <begin position="87"/>
        <end position="111"/>
    </location>
</feature>
<name>A0A7S3ESX8_9EUKA</name>
<evidence type="ECO:0000313" key="2">
    <source>
        <dbReference type="EMBL" id="CAE0102841.1"/>
    </source>
</evidence>
<accession>A0A7S3ESX8</accession>
<reference evidence="2" key="1">
    <citation type="submission" date="2021-01" db="EMBL/GenBank/DDBJ databases">
        <authorList>
            <person name="Corre E."/>
            <person name="Pelletier E."/>
            <person name="Niang G."/>
            <person name="Scheremetjew M."/>
            <person name="Finn R."/>
            <person name="Kale V."/>
            <person name="Holt S."/>
            <person name="Cochrane G."/>
            <person name="Meng A."/>
            <person name="Brown T."/>
            <person name="Cohen L."/>
        </authorList>
    </citation>
    <scope>NUCLEOTIDE SEQUENCE</scope>
    <source>
        <strain evidence="2">CCMP281</strain>
    </source>
</reference>
<evidence type="ECO:0000256" key="1">
    <source>
        <dbReference type="SAM" id="MobiDB-lite"/>
    </source>
</evidence>